<feature type="region of interest" description="Disordered" evidence="1">
    <location>
        <begin position="278"/>
        <end position="308"/>
    </location>
</feature>
<feature type="non-terminal residue" evidence="3">
    <location>
        <position position="308"/>
    </location>
</feature>
<evidence type="ECO:0000256" key="2">
    <source>
        <dbReference type="SAM" id="SignalP"/>
    </source>
</evidence>
<feature type="non-terminal residue" evidence="3">
    <location>
        <position position="1"/>
    </location>
</feature>
<feature type="signal peptide" evidence="2">
    <location>
        <begin position="1"/>
        <end position="18"/>
    </location>
</feature>
<keyword evidence="2" id="KW-0732">Signal</keyword>
<dbReference type="EMBL" id="JAULSW010000004">
    <property type="protein sequence ID" value="KAK3385740.1"/>
    <property type="molecule type" value="Genomic_DNA"/>
</dbReference>
<evidence type="ECO:0000313" key="3">
    <source>
        <dbReference type="EMBL" id="KAK3385740.1"/>
    </source>
</evidence>
<proteinExistence type="predicted"/>
<protein>
    <submittedName>
        <fullName evidence="3">Uncharacterized protein</fullName>
    </submittedName>
</protein>
<dbReference type="Proteomes" id="UP001285441">
    <property type="component" value="Unassembled WGS sequence"/>
</dbReference>
<dbReference type="AlphaFoldDB" id="A0AAE0NQR3"/>
<reference evidence="3" key="2">
    <citation type="submission" date="2023-06" db="EMBL/GenBank/DDBJ databases">
        <authorList>
            <consortium name="Lawrence Berkeley National Laboratory"/>
            <person name="Haridas S."/>
            <person name="Hensen N."/>
            <person name="Bonometti L."/>
            <person name="Westerberg I."/>
            <person name="Brannstrom I.O."/>
            <person name="Guillou S."/>
            <person name="Cros-Aarteil S."/>
            <person name="Calhoun S."/>
            <person name="Kuo A."/>
            <person name="Mondo S."/>
            <person name="Pangilinan J."/>
            <person name="Riley R."/>
            <person name="LaButti K."/>
            <person name="Andreopoulos B."/>
            <person name="Lipzen A."/>
            <person name="Chen C."/>
            <person name="Yanf M."/>
            <person name="Daum C."/>
            <person name="Ng V."/>
            <person name="Clum A."/>
            <person name="Steindorff A."/>
            <person name="Ohm R."/>
            <person name="Martin F."/>
            <person name="Silar P."/>
            <person name="Natvig D."/>
            <person name="Lalanne C."/>
            <person name="Gautier V."/>
            <person name="Ament-velasquez S.L."/>
            <person name="Kruys A."/>
            <person name="Hutchinson M.I."/>
            <person name="Powell A.J."/>
            <person name="Barry K."/>
            <person name="Miller A.N."/>
            <person name="Grigoriev I.V."/>
            <person name="Debuchy R."/>
            <person name="Gladieux P."/>
            <person name="Thoren M.H."/>
            <person name="Johannesson H."/>
        </authorList>
    </citation>
    <scope>NUCLEOTIDE SEQUENCE</scope>
    <source>
        <strain evidence="3">CBS 232.78</strain>
    </source>
</reference>
<name>A0AAE0NQR3_9PEZI</name>
<gene>
    <name evidence="3" type="ORF">B0H63DRAFT_381282</name>
</gene>
<comment type="caution">
    <text evidence="3">The sequence shown here is derived from an EMBL/GenBank/DDBJ whole genome shotgun (WGS) entry which is preliminary data.</text>
</comment>
<accession>A0AAE0NQR3</accession>
<reference evidence="3" key="1">
    <citation type="journal article" date="2023" name="Mol. Phylogenet. Evol.">
        <title>Genome-scale phylogeny and comparative genomics of the fungal order Sordariales.</title>
        <authorList>
            <person name="Hensen N."/>
            <person name="Bonometti L."/>
            <person name="Westerberg I."/>
            <person name="Brannstrom I.O."/>
            <person name="Guillou S."/>
            <person name="Cros-Aarteil S."/>
            <person name="Calhoun S."/>
            <person name="Haridas S."/>
            <person name="Kuo A."/>
            <person name="Mondo S."/>
            <person name="Pangilinan J."/>
            <person name="Riley R."/>
            <person name="LaButti K."/>
            <person name="Andreopoulos B."/>
            <person name="Lipzen A."/>
            <person name="Chen C."/>
            <person name="Yan M."/>
            <person name="Daum C."/>
            <person name="Ng V."/>
            <person name="Clum A."/>
            <person name="Steindorff A."/>
            <person name="Ohm R.A."/>
            <person name="Martin F."/>
            <person name="Silar P."/>
            <person name="Natvig D.O."/>
            <person name="Lalanne C."/>
            <person name="Gautier V."/>
            <person name="Ament-Velasquez S.L."/>
            <person name="Kruys A."/>
            <person name="Hutchinson M.I."/>
            <person name="Powell A.J."/>
            <person name="Barry K."/>
            <person name="Miller A.N."/>
            <person name="Grigoriev I.V."/>
            <person name="Debuchy R."/>
            <person name="Gladieux P."/>
            <person name="Hiltunen Thoren M."/>
            <person name="Johannesson H."/>
        </authorList>
    </citation>
    <scope>NUCLEOTIDE SEQUENCE</scope>
    <source>
        <strain evidence="3">CBS 232.78</strain>
    </source>
</reference>
<evidence type="ECO:0000313" key="4">
    <source>
        <dbReference type="Proteomes" id="UP001285441"/>
    </source>
</evidence>
<organism evidence="3 4">
    <name type="scientific">Podospora didyma</name>
    <dbReference type="NCBI Taxonomy" id="330526"/>
    <lineage>
        <taxon>Eukaryota</taxon>
        <taxon>Fungi</taxon>
        <taxon>Dikarya</taxon>
        <taxon>Ascomycota</taxon>
        <taxon>Pezizomycotina</taxon>
        <taxon>Sordariomycetes</taxon>
        <taxon>Sordariomycetidae</taxon>
        <taxon>Sordariales</taxon>
        <taxon>Podosporaceae</taxon>
        <taxon>Podospora</taxon>
    </lineage>
</organism>
<keyword evidence="4" id="KW-1185">Reference proteome</keyword>
<feature type="compositionally biased region" description="Gly residues" evidence="1">
    <location>
        <begin position="286"/>
        <end position="296"/>
    </location>
</feature>
<feature type="chain" id="PRO_5042276218" evidence="2">
    <location>
        <begin position="19"/>
        <end position="308"/>
    </location>
</feature>
<sequence length="308" mass="32950">RLMQLLAVATLLPTSASAWYYRGFSGYGSPFNERVGPFDANNTALLSAIDASNATGVFKIPGYDVSKPFPGNLIDGWTFSLTALDLSHPNWRQADTTNRNEAMIGYSVKIKAPDSLLKLQSDGTRTVNTSPDWGMCMWTFGHPSRHNKTRFNNPTQKPLADDGSCKGFLSDACITALEKQASENYYVRDSLNLTVSPFGSMDDKGEFYNSTEDLRGYWDSMVENYWTFLTVMVNATVDPDTPSYKRGPGLPRVSCVSPNGAGTGKGFTFSGVVTGNSKGASSNNVSGGGGAAGGGNTTEKKDSGAVSG</sequence>
<feature type="compositionally biased region" description="Basic and acidic residues" evidence="1">
    <location>
        <begin position="298"/>
        <end position="308"/>
    </location>
</feature>
<evidence type="ECO:0000256" key="1">
    <source>
        <dbReference type="SAM" id="MobiDB-lite"/>
    </source>
</evidence>